<keyword evidence="7" id="KW-1185">Reference proteome</keyword>
<evidence type="ECO:0000313" key="7">
    <source>
        <dbReference type="Proteomes" id="UP000605148"/>
    </source>
</evidence>
<dbReference type="EMBL" id="BMFA01000001">
    <property type="protein sequence ID" value="GGB37300.1"/>
    <property type="molecule type" value="Genomic_DNA"/>
</dbReference>
<evidence type="ECO:0000256" key="1">
    <source>
        <dbReference type="ARBA" id="ARBA00005709"/>
    </source>
</evidence>
<keyword evidence="2 3" id="KW-0975">Bacterial flagellum</keyword>
<evidence type="ECO:0000259" key="5">
    <source>
        <dbReference type="Pfam" id="PF00700"/>
    </source>
</evidence>
<dbReference type="Pfam" id="PF00669">
    <property type="entry name" value="Flagellin_N"/>
    <property type="match status" value="1"/>
</dbReference>
<dbReference type="Gene3D" id="1.20.1330.10">
    <property type="entry name" value="f41 fragment of flagellin, N-terminal domain"/>
    <property type="match status" value="1"/>
</dbReference>
<comment type="function">
    <text evidence="3">Flagellin is the subunit protein which polymerizes to form the filaments of bacterial flagella.</text>
</comment>
<dbReference type="Pfam" id="PF00700">
    <property type="entry name" value="Flagellin_C"/>
    <property type="match status" value="1"/>
</dbReference>
<comment type="subcellular location">
    <subcellularLocation>
        <location evidence="3">Secreted</location>
    </subcellularLocation>
    <subcellularLocation>
        <location evidence="3">Bacterial flagellum</location>
    </subcellularLocation>
</comment>
<accession>A0A916TCC8</accession>
<dbReference type="Proteomes" id="UP000605148">
    <property type="component" value="Unassembled WGS sequence"/>
</dbReference>
<keyword evidence="3" id="KW-0964">Secreted</keyword>
<dbReference type="GO" id="GO:0005198">
    <property type="term" value="F:structural molecule activity"/>
    <property type="evidence" value="ECO:0007669"/>
    <property type="project" value="UniProtKB-UniRule"/>
</dbReference>
<dbReference type="RefSeq" id="WP_150494440.1">
    <property type="nucleotide sequence ID" value="NZ_BMFA01000001.1"/>
</dbReference>
<name>A0A916TCC8_9HYPH</name>
<organism evidence="6 7">
    <name type="scientific">Roseibium aquae</name>
    <dbReference type="NCBI Taxonomy" id="1323746"/>
    <lineage>
        <taxon>Bacteria</taxon>
        <taxon>Pseudomonadati</taxon>
        <taxon>Pseudomonadota</taxon>
        <taxon>Alphaproteobacteria</taxon>
        <taxon>Hyphomicrobiales</taxon>
        <taxon>Stappiaceae</taxon>
        <taxon>Roseibium</taxon>
    </lineage>
</organism>
<dbReference type="GO" id="GO:0009288">
    <property type="term" value="C:bacterial-type flagellum"/>
    <property type="evidence" value="ECO:0007669"/>
    <property type="project" value="UniProtKB-SubCell"/>
</dbReference>
<dbReference type="AlphaFoldDB" id="A0A916TCC8"/>
<comment type="similarity">
    <text evidence="1 3">Belongs to the bacterial flagellin family.</text>
</comment>
<feature type="domain" description="Flagellin N-terminal" evidence="4">
    <location>
        <begin position="15"/>
        <end position="138"/>
    </location>
</feature>
<dbReference type="InterPro" id="IPR001029">
    <property type="entry name" value="Flagellin_N"/>
</dbReference>
<proteinExistence type="inferred from homology"/>
<evidence type="ECO:0000256" key="2">
    <source>
        <dbReference type="ARBA" id="ARBA00023143"/>
    </source>
</evidence>
<reference evidence="6" key="2">
    <citation type="submission" date="2020-09" db="EMBL/GenBank/DDBJ databases">
        <authorList>
            <person name="Sun Q."/>
            <person name="Zhou Y."/>
        </authorList>
    </citation>
    <scope>NUCLEOTIDE SEQUENCE</scope>
    <source>
        <strain evidence="6">CGMCC 1.12426</strain>
    </source>
</reference>
<evidence type="ECO:0000313" key="6">
    <source>
        <dbReference type="EMBL" id="GGB37300.1"/>
    </source>
</evidence>
<comment type="caution">
    <text evidence="6">The sequence shown here is derived from an EMBL/GenBank/DDBJ whole genome shotgun (WGS) entry which is preliminary data.</text>
</comment>
<evidence type="ECO:0000256" key="3">
    <source>
        <dbReference type="RuleBase" id="RU362073"/>
    </source>
</evidence>
<dbReference type="InterPro" id="IPR001492">
    <property type="entry name" value="Flagellin"/>
</dbReference>
<reference evidence="6" key="1">
    <citation type="journal article" date="2014" name="Int. J. Syst. Evol. Microbiol.">
        <title>Complete genome sequence of Corynebacterium casei LMG S-19264T (=DSM 44701T), isolated from a smear-ripened cheese.</title>
        <authorList>
            <consortium name="US DOE Joint Genome Institute (JGI-PGF)"/>
            <person name="Walter F."/>
            <person name="Albersmeier A."/>
            <person name="Kalinowski J."/>
            <person name="Ruckert C."/>
        </authorList>
    </citation>
    <scope>NUCLEOTIDE SEQUENCE</scope>
    <source>
        <strain evidence="6">CGMCC 1.12426</strain>
    </source>
</reference>
<evidence type="ECO:0000259" key="4">
    <source>
        <dbReference type="Pfam" id="PF00669"/>
    </source>
</evidence>
<feature type="domain" description="Flagellin C-terminal" evidence="5">
    <location>
        <begin position="414"/>
        <end position="499"/>
    </location>
</feature>
<dbReference type="PANTHER" id="PTHR42792">
    <property type="entry name" value="FLAGELLIN"/>
    <property type="match status" value="1"/>
</dbReference>
<dbReference type="InterPro" id="IPR046358">
    <property type="entry name" value="Flagellin_C"/>
</dbReference>
<gene>
    <name evidence="6" type="ORF">GCM10011316_06770</name>
</gene>
<sequence length="499" mass="51745">MSDIVLTSAVRENLLSLKRTADLQSRTQERLATGLKVNSALDNPNSFFTAASLNDRAGDLSNLLDNMGQSVQTIRAAGDGIESITKLVESAKAIANQALQTQSEYQRKIYSQQYNDVLQQIEDLARDSGYKGKNLLAGPGNELEVIFNEDSTSNLTVDPVDYTDTSLSGGLNLADLATGAGATSSFNLQGGTVRISLPGLQASSDLSSLPNWADNNVISVSDGVTTNSFTVGGSINTVQDYVNAINNLGGLQATFDEATDQIVIGSGLSAGTTLSISKDATGGGSETNGGSTATTVDTTLTTSALTAAATLINSGGFRVGDTITITDGNGFEPASLEIDDQTTVSDLVSLLNNIKGLQATFSGGSVSLVGEVSFSISSTNPDFNIGGFAMTSGPVGLTATGSEFKTDTDIERTLQAINSALDELRSAASSFGASLSTVQIRTDFTEELINTLEVGAGALIIADMNEEGANMLALQTRQQLSSTALSLANQAEQSVLNLF</sequence>
<dbReference type="PANTHER" id="PTHR42792:SF2">
    <property type="entry name" value="FLAGELLIN"/>
    <property type="match status" value="1"/>
</dbReference>
<dbReference type="SUPFAM" id="SSF64518">
    <property type="entry name" value="Phase 1 flagellin"/>
    <property type="match status" value="1"/>
</dbReference>
<protein>
    <recommendedName>
        <fullName evidence="3">Flagellin</fullName>
    </recommendedName>
</protein>
<dbReference type="OrthoDB" id="9808068at2"/>
<dbReference type="GO" id="GO:0005576">
    <property type="term" value="C:extracellular region"/>
    <property type="evidence" value="ECO:0007669"/>
    <property type="project" value="UniProtKB-SubCell"/>
</dbReference>